<dbReference type="Proteomes" id="UP000238042">
    <property type="component" value="Unassembled WGS sequence"/>
</dbReference>
<dbReference type="InterPro" id="IPR017938">
    <property type="entry name" value="Riboflavin_synthase-like_b-brl"/>
</dbReference>
<dbReference type="AlphaFoldDB" id="A0A2S8AGK3"/>
<evidence type="ECO:0000256" key="7">
    <source>
        <dbReference type="ARBA" id="ARBA00023004"/>
    </source>
</evidence>
<dbReference type="PANTHER" id="PTHR47354:SF8">
    <property type="entry name" value="1,2-PHENYLACETYL-COA EPOXIDASE, SUBUNIT E"/>
    <property type="match status" value="1"/>
</dbReference>
<name>A0A2S8AGK3_9FLAO</name>
<dbReference type="SUPFAM" id="SSF54292">
    <property type="entry name" value="2Fe-2S ferredoxin-like"/>
    <property type="match status" value="1"/>
</dbReference>
<keyword evidence="12" id="KW-1185">Reference proteome</keyword>
<keyword evidence="3" id="KW-0001">2Fe-2S</keyword>
<keyword evidence="7" id="KW-0408">Iron</keyword>
<dbReference type="PROSITE" id="PS00197">
    <property type="entry name" value="2FE2S_FER_1"/>
    <property type="match status" value="1"/>
</dbReference>
<comment type="cofactor">
    <cofactor evidence="1">
        <name>FAD</name>
        <dbReference type="ChEBI" id="CHEBI:57692"/>
    </cofactor>
</comment>
<dbReference type="InterPro" id="IPR008333">
    <property type="entry name" value="Cbr1-like_FAD-bd_dom"/>
</dbReference>
<dbReference type="InterPro" id="IPR006058">
    <property type="entry name" value="2Fe2S_fd_BS"/>
</dbReference>
<evidence type="ECO:0000259" key="10">
    <source>
        <dbReference type="PROSITE" id="PS51384"/>
    </source>
</evidence>
<dbReference type="InterPro" id="IPR050415">
    <property type="entry name" value="MRET"/>
</dbReference>
<organism evidence="11 12">
    <name type="scientific">Apibacter adventoris</name>
    <dbReference type="NCBI Taxonomy" id="1679466"/>
    <lineage>
        <taxon>Bacteria</taxon>
        <taxon>Pseudomonadati</taxon>
        <taxon>Bacteroidota</taxon>
        <taxon>Flavobacteriia</taxon>
        <taxon>Flavobacteriales</taxon>
        <taxon>Weeksellaceae</taxon>
        <taxon>Apibacter</taxon>
    </lineage>
</organism>
<dbReference type="Pfam" id="PF00111">
    <property type="entry name" value="Fer2"/>
    <property type="match status" value="1"/>
</dbReference>
<sequence length="353" mass="40272">MNFYSLTVKNVEQLTTKSIKVDLFIPTELISIFKWKPGQFIRFQFLIDGQKVEREYSICTATYEKYISVAIKKTKTAFISEYVQNNIKAGDKISVSPPMGTFGIPSRPNEKRTLVAFSAGSGITPLMSIVKDTLYNEKGVNFFLFYGNSNEKEVMFKEELEELQKKYSQNFFLHYFYSQQETEDKFFKGKLDGHKVDLIINQIVDWDEVDEALICGPKDMIINLANVIYSYGIPKKNIHYELYEPVEKVFHDDKIQRSTVKEVKVTFTYEGKTQTMNWINNGSSLLDALLVNGINAPYSCKGGVCGSCQCSRVQGEVILGENLVLTEEDIKNKKILTCVAQPKTNTLVIDMDN</sequence>
<dbReference type="InterPro" id="IPR012675">
    <property type="entry name" value="Beta-grasp_dom_sf"/>
</dbReference>
<evidence type="ECO:0000256" key="3">
    <source>
        <dbReference type="ARBA" id="ARBA00022714"/>
    </source>
</evidence>
<dbReference type="PANTHER" id="PTHR47354">
    <property type="entry name" value="NADH OXIDOREDUCTASE HCR"/>
    <property type="match status" value="1"/>
</dbReference>
<dbReference type="GO" id="GO:0050660">
    <property type="term" value="F:flavin adenine dinucleotide binding"/>
    <property type="evidence" value="ECO:0007669"/>
    <property type="project" value="TreeGrafter"/>
</dbReference>
<dbReference type="Pfam" id="PF00175">
    <property type="entry name" value="NAD_binding_1"/>
    <property type="match status" value="1"/>
</dbReference>
<evidence type="ECO:0000313" key="12">
    <source>
        <dbReference type="Proteomes" id="UP000238042"/>
    </source>
</evidence>
<dbReference type="OrthoDB" id="9789468at2"/>
<evidence type="ECO:0000256" key="2">
    <source>
        <dbReference type="ARBA" id="ARBA00022630"/>
    </source>
</evidence>
<dbReference type="InterPro" id="IPR039261">
    <property type="entry name" value="FNR_nucleotide-bd"/>
</dbReference>
<accession>A0A2S8AGK3</accession>
<gene>
    <name evidence="11" type="ORF">C4S77_01135</name>
</gene>
<evidence type="ECO:0000256" key="8">
    <source>
        <dbReference type="ARBA" id="ARBA00023014"/>
    </source>
</evidence>
<dbReference type="PROSITE" id="PS51384">
    <property type="entry name" value="FAD_FR"/>
    <property type="match status" value="1"/>
</dbReference>
<dbReference type="InterPro" id="IPR001709">
    <property type="entry name" value="Flavoprot_Pyr_Nucl_cyt_Rdtase"/>
</dbReference>
<keyword evidence="2" id="KW-0285">Flavoprotein</keyword>
<keyword evidence="11" id="KW-0223">Dioxygenase</keyword>
<comment type="caution">
    <text evidence="11">The sequence shown here is derived from an EMBL/GenBank/DDBJ whole genome shotgun (WGS) entry which is preliminary data.</text>
</comment>
<dbReference type="SUPFAM" id="SSF52343">
    <property type="entry name" value="Ferredoxin reductase-like, C-terminal NADP-linked domain"/>
    <property type="match status" value="1"/>
</dbReference>
<dbReference type="GO" id="GO:0051213">
    <property type="term" value="F:dioxygenase activity"/>
    <property type="evidence" value="ECO:0007669"/>
    <property type="project" value="UniProtKB-KW"/>
</dbReference>
<feature type="domain" description="FAD-binding FR-type" evidence="10">
    <location>
        <begin position="1"/>
        <end position="105"/>
    </location>
</feature>
<dbReference type="CDD" id="cd00207">
    <property type="entry name" value="fer2"/>
    <property type="match status" value="1"/>
</dbReference>
<dbReference type="PROSITE" id="PS51085">
    <property type="entry name" value="2FE2S_FER_2"/>
    <property type="match status" value="1"/>
</dbReference>
<dbReference type="EMBL" id="PSZM01000001">
    <property type="protein sequence ID" value="PQL95428.1"/>
    <property type="molecule type" value="Genomic_DNA"/>
</dbReference>
<dbReference type="GO" id="GO:0046872">
    <property type="term" value="F:metal ion binding"/>
    <property type="evidence" value="ECO:0007669"/>
    <property type="project" value="UniProtKB-KW"/>
</dbReference>
<dbReference type="InterPro" id="IPR001041">
    <property type="entry name" value="2Fe-2S_ferredoxin-type"/>
</dbReference>
<dbReference type="InterPro" id="IPR017927">
    <property type="entry name" value="FAD-bd_FR_type"/>
</dbReference>
<evidence type="ECO:0000256" key="4">
    <source>
        <dbReference type="ARBA" id="ARBA00022723"/>
    </source>
</evidence>
<evidence type="ECO:0000256" key="1">
    <source>
        <dbReference type="ARBA" id="ARBA00001974"/>
    </source>
</evidence>
<dbReference type="CDD" id="cd06214">
    <property type="entry name" value="PA_degradation_oxidoreductase_like"/>
    <property type="match status" value="1"/>
</dbReference>
<evidence type="ECO:0000256" key="5">
    <source>
        <dbReference type="ARBA" id="ARBA00022827"/>
    </source>
</evidence>
<dbReference type="Gene3D" id="3.10.20.30">
    <property type="match status" value="1"/>
</dbReference>
<dbReference type="Gene3D" id="3.40.50.80">
    <property type="entry name" value="Nucleotide-binding domain of ferredoxin-NADP reductase (FNR) module"/>
    <property type="match status" value="1"/>
</dbReference>
<dbReference type="Gene3D" id="2.40.30.10">
    <property type="entry name" value="Translation factors"/>
    <property type="match status" value="1"/>
</dbReference>
<dbReference type="InterPro" id="IPR036010">
    <property type="entry name" value="2Fe-2S_ferredoxin-like_sf"/>
</dbReference>
<dbReference type="RefSeq" id="WP_105245428.1">
    <property type="nucleotide sequence ID" value="NZ_PSZM01000001.1"/>
</dbReference>
<evidence type="ECO:0000259" key="9">
    <source>
        <dbReference type="PROSITE" id="PS51085"/>
    </source>
</evidence>
<dbReference type="SUPFAM" id="SSF63380">
    <property type="entry name" value="Riboflavin synthase domain-like"/>
    <property type="match status" value="1"/>
</dbReference>
<feature type="domain" description="2Fe-2S ferredoxin-type" evidence="9">
    <location>
        <begin position="263"/>
        <end position="353"/>
    </location>
</feature>
<dbReference type="PRINTS" id="PR00406">
    <property type="entry name" value="CYTB5RDTASE"/>
</dbReference>
<evidence type="ECO:0000313" key="11">
    <source>
        <dbReference type="EMBL" id="PQL95428.1"/>
    </source>
</evidence>
<keyword evidence="8" id="KW-0411">Iron-sulfur</keyword>
<evidence type="ECO:0000256" key="6">
    <source>
        <dbReference type="ARBA" id="ARBA00023002"/>
    </source>
</evidence>
<dbReference type="InterPro" id="IPR001433">
    <property type="entry name" value="OxRdtase_FAD/NAD-bd"/>
</dbReference>
<reference evidence="11 12" key="1">
    <citation type="submission" date="2018-02" db="EMBL/GenBank/DDBJ databases">
        <title>Genome sequences of Apibacter spp., gut symbionts of Asian honey bees.</title>
        <authorList>
            <person name="Kwong W.K."/>
            <person name="Steele M.I."/>
            <person name="Moran N.A."/>
        </authorList>
    </citation>
    <scope>NUCLEOTIDE SEQUENCE [LARGE SCALE GENOMIC DNA]</scope>
    <source>
        <strain evidence="12">wkB301</strain>
    </source>
</reference>
<dbReference type="Pfam" id="PF00970">
    <property type="entry name" value="FAD_binding_6"/>
    <property type="match status" value="1"/>
</dbReference>
<keyword evidence="6" id="KW-0560">Oxidoreductase</keyword>
<keyword evidence="4" id="KW-0479">Metal-binding</keyword>
<keyword evidence="5" id="KW-0274">FAD</keyword>
<dbReference type="PRINTS" id="PR00371">
    <property type="entry name" value="FPNCR"/>
</dbReference>
<proteinExistence type="predicted"/>
<protein>
    <submittedName>
        <fullName evidence="11">Nitric oxide dioxygenase</fullName>
    </submittedName>
</protein>
<dbReference type="GO" id="GO:0051537">
    <property type="term" value="F:2 iron, 2 sulfur cluster binding"/>
    <property type="evidence" value="ECO:0007669"/>
    <property type="project" value="UniProtKB-KW"/>
</dbReference>